<dbReference type="CDD" id="cd11378">
    <property type="entry name" value="DUF296"/>
    <property type="match status" value="1"/>
</dbReference>
<name>A0A223N2Y5_9VIBR</name>
<keyword evidence="3" id="KW-1185">Reference proteome</keyword>
<gene>
    <name evidence="2" type="ORF">CCZ37_15740</name>
</gene>
<dbReference type="Gene3D" id="3.30.1330.80">
    <property type="entry name" value="Hypothetical protein, similar to alpha- acetolactate decarboxylase, domain 2"/>
    <property type="match status" value="1"/>
</dbReference>
<accession>A0A223N2Y5</accession>
<dbReference type="PROSITE" id="PS51742">
    <property type="entry name" value="PPC"/>
    <property type="match status" value="1"/>
</dbReference>
<evidence type="ECO:0000313" key="3">
    <source>
        <dbReference type="Proteomes" id="UP000215148"/>
    </source>
</evidence>
<sequence length="131" mass="14114">MIKVTVSRLIKGHDLKQSIAALIKQEKIQAGNIASCVGCLSEVRIRLADGSSELHLVDAFEIVSLVGTLTASHQHLHIAVADKTGKVIGGHLLDGSLINTTAELILHSYPDLVFEREFDNQTGYSELVAPC</sequence>
<keyword evidence="2" id="KW-0238">DNA-binding</keyword>
<dbReference type="KEGG" id="vqi:CCZ37_15740"/>
<dbReference type="RefSeq" id="WP_094501452.1">
    <property type="nucleotide sequence ID" value="NZ_CAWNHI010000002.1"/>
</dbReference>
<dbReference type="PANTHER" id="PTHR34988:SF1">
    <property type="entry name" value="DNA-BINDING PROTEIN"/>
    <property type="match status" value="1"/>
</dbReference>
<dbReference type="Proteomes" id="UP000215148">
    <property type="component" value="Chromosome 2"/>
</dbReference>
<evidence type="ECO:0000259" key="1">
    <source>
        <dbReference type="PROSITE" id="PS51742"/>
    </source>
</evidence>
<evidence type="ECO:0000313" key="2">
    <source>
        <dbReference type="EMBL" id="ASU24016.1"/>
    </source>
</evidence>
<dbReference type="PANTHER" id="PTHR34988">
    <property type="entry name" value="PROTEIN, PUTATIVE-RELATED"/>
    <property type="match status" value="1"/>
</dbReference>
<dbReference type="InterPro" id="IPR005175">
    <property type="entry name" value="PPC_dom"/>
</dbReference>
<dbReference type="GO" id="GO:0003677">
    <property type="term" value="F:DNA binding"/>
    <property type="evidence" value="ECO:0007669"/>
    <property type="project" value="UniProtKB-KW"/>
</dbReference>
<reference evidence="2 3" key="1">
    <citation type="submission" date="2017-08" db="EMBL/GenBank/DDBJ databases">
        <title>The Vibrio qinghaiensis sp.-Q67 is a luminous bacteria isolated firstly from Qinghai lake, Qinghai province, China, which has been proved to be very sensitive to detect environmental and food pollutants. Therefore, complete genome analysis of V. qinghaiensis sp.-Q67 highlights the potential application of this strain on detection of hazards in the contaminated environments.</title>
        <authorList>
            <person name="Gong L."/>
        </authorList>
    </citation>
    <scope>NUCLEOTIDE SEQUENCE [LARGE SCALE GENOMIC DNA]</scope>
    <source>
        <strain evidence="2 3">Q67</strain>
    </source>
</reference>
<dbReference type="AlphaFoldDB" id="A0A223N2Y5"/>
<protein>
    <submittedName>
        <fullName evidence="2">DNA-binding protein</fullName>
    </submittedName>
</protein>
<dbReference type="SUPFAM" id="SSF117856">
    <property type="entry name" value="AF0104/ALDC/Ptd012-like"/>
    <property type="match status" value="1"/>
</dbReference>
<organism evidence="2 3">
    <name type="scientific">Vibrio qinghaiensis</name>
    <dbReference type="NCBI Taxonomy" id="2025808"/>
    <lineage>
        <taxon>Bacteria</taxon>
        <taxon>Pseudomonadati</taxon>
        <taxon>Pseudomonadota</taxon>
        <taxon>Gammaproteobacteria</taxon>
        <taxon>Vibrionales</taxon>
        <taxon>Vibrionaceae</taxon>
        <taxon>Vibrio</taxon>
    </lineage>
</organism>
<dbReference type="Pfam" id="PF03479">
    <property type="entry name" value="PCC"/>
    <property type="match status" value="1"/>
</dbReference>
<dbReference type="EMBL" id="CP022742">
    <property type="protein sequence ID" value="ASU24016.1"/>
    <property type="molecule type" value="Genomic_DNA"/>
</dbReference>
<feature type="domain" description="PPC" evidence="1">
    <location>
        <begin position="1"/>
        <end position="130"/>
    </location>
</feature>
<proteinExistence type="predicted"/>